<dbReference type="InParanoid" id="C4JNF9"/>
<accession>C4JNF9</accession>
<proteinExistence type="predicted"/>
<sequence>MSTAMRENREPSEPSGSEYGSSPFSQASNGGKAAYSGFTTPESIGNVAYRTQATEDVAEKNLTLMSKDPFASYDGLPDKFHTCHHPYHSSYTEDNLPLLLFRLEPPNGNNSEYIGNLVENGMVVLDYQGNPVRNFPFLPRYISVKPSGWLIEFWMRSDTRLTYRDIKARMPVAKEELPSDNVLNMRRERDARKPLGLSCWTARRGGVTKAEVERVEQLSAENIMHNTALKVRCDLQPAVLESRSFYPNSTPQHYPLDTFLDNGNESHTPGRRLNESIELLFKLQVLAMDSGLDDWRNLPESQLPEWWAKSKSKGNSEVGNASQSQESSVIGSVLSTPKSAPRSRMSWKTPQKTGLSTASSAQTPQGLVTPQSVFGDTATTLALFTDSNAIEDSSNTYHYSSPGYDMATGDEMTAYSSPFNDYQSLPALGYHQLQTSPSSGMDTQGVDMNAMHNAFLFASNTFQQQDVFSSAASQGTMIDYSLFDHPFLFDCPIQNHQVDYTQHFGNVAMEGFHNHTSAYSSDYSPSAHRFNGNMGFSVRQHHDHKLNMNTGEVMGRNNPFPWTGRHRRNSSSQRSFENFLMEDLPF</sequence>
<dbReference type="HOGENOM" id="CLU_036818_0_0_1"/>
<name>C4JNF9_UNCRE</name>
<dbReference type="EMBL" id="CH476616">
    <property type="protein sequence ID" value="EEP79519.1"/>
    <property type="molecule type" value="Genomic_DNA"/>
</dbReference>
<dbReference type="OMA" id="RMSWKTP"/>
<dbReference type="RefSeq" id="XP_002544848.1">
    <property type="nucleotide sequence ID" value="XM_002544802.1"/>
</dbReference>
<feature type="compositionally biased region" description="Polar residues" evidence="1">
    <location>
        <begin position="346"/>
        <end position="371"/>
    </location>
</feature>
<dbReference type="AlphaFoldDB" id="C4JNF9"/>
<evidence type="ECO:0000313" key="3">
    <source>
        <dbReference type="Proteomes" id="UP000002058"/>
    </source>
</evidence>
<reference evidence="3" key="1">
    <citation type="journal article" date="2009" name="Genome Res.">
        <title>Comparative genomic analyses of the human fungal pathogens Coccidioides and their relatives.</title>
        <authorList>
            <person name="Sharpton T.J."/>
            <person name="Stajich J.E."/>
            <person name="Rounsley S.D."/>
            <person name="Gardner M.J."/>
            <person name="Wortman J.R."/>
            <person name="Jordar V.S."/>
            <person name="Maiti R."/>
            <person name="Kodira C.D."/>
            <person name="Neafsey D.E."/>
            <person name="Zeng Q."/>
            <person name="Hung C.-Y."/>
            <person name="McMahan C."/>
            <person name="Muszewska A."/>
            <person name="Grynberg M."/>
            <person name="Mandel M.A."/>
            <person name="Kellner E.M."/>
            <person name="Barker B.M."/>
            <person name="Galgiani J.N."/>
            <person name="Orbach M.J."/>
            <person name="Kirkland T.N."/>
            <person name="Cole G.T."/>
            <person name="Henn M.R."/>
            <person name="Birren B.W."/>
            <person name="Taylor J.W."/>
        </authorList>
    </citation>
    <scope>NUCLEOTIDE SEQUENCE [LARGE SCALE GENOMIC DNA]</scope>
    <source>
        <strain evidence="3">UAMH 1704</strain>
    </source>
</reference>
<feature type="region of interest" description="Disordered" evidence="1">
    <location>
        <begin position="1"/>
        <end position="36"/>
    </location>
</feature>
<feature type="compositionally biased region" description="Basic and acidic residues" evidence="1">
    <location>
        <begin position="1"/>
        <end position="12"/>
    </location>
</feature>
<gene>
    <name evidence="2" type="ORF">UREG_04365</name>
</gene>
<feature type="compositionally biased region" description="Low complexity" evidence="1">
    <location>
        <begin position="13"/>
        <end position="25"/>
    </location>
</feature>
<protein>
    <submittedName>
        <fullName evidence="2">Uncharacterized protein</fullName>
    </submittedName>
</protein>
<dbReference type="GeneID" id="8438351"/>
<dbReference type="KEGG" id="ure:UREG_04365"/>
<feature type="compositionally biased region" description="Polar residues" evidence="1">
    <location>
        <begin position="313"/>
        <end position="338"/>
    </location>
</feature>
<organism evidence="2 3">
    <name type="scientific">Uncinocarpus reesii (strain UAMH 1704)</name>
    <dbReference type="NCBI Taxonomy" id="336963"/>
    <lineage>
        <taxon>Eukaryota</taxon>
        <taxon>Fungi</taxon>
        <taxon>Dikarya</taxon>
        <taxon>Ascomycota</taxon>
        <taxon>Pezizomycotina</taxon>
        <taxon>Eurotiomycetes</taxon>
        <taxon>Eurotiomycetidae</taxon>
        <taxon>Onygenales</taxon>
        <taxon>Onygenaceae</taxon>
        <taxon>Uncinocarpus</taxon>
    </lineage>
</organism>
<feature type="region of interest" description="Disordered" evidence="1">
    <location>
        <begin position="549"/>
        <end position="569"/>
    </location>
</feature>
<evidence type="ECO:0000256" key="1">
    <source>
        <dbReference type="SAM" id="MobiDB-lite"/>
    </source>
</evidence>
<feature type="region of interest" description="Disordered" evidence="1">
    <location>
        <begin position="312"/>
        <end position="371"/>
    </location>
</feature>
<dbReference type="eggNOG" id="ENOG502QQX4">
    <property type="taxonomic scope" value="Eukaryota"/>
</dbReference>
<dbReference type="Proteomes" id="UP000002058">
    <property type="component" value="Unassembled WGS sequence"/>
</dbReference>
<dbReference type="OrthoDB" id="5409522at2759"/>
<evidence type="ECO:0000313" key="2">
    <source>
        <dbReference type="EMBL" id="EEP79519.1"/>
    </source>
</evidence>
<keyword evidence="3" id="KW-1185">Reference proteome</keyword>
<dbReference type="VEuPathDB" id="FungiDB:UREG_04365"/>